<gene>
    <name evidence="1" type="ORF">NM688_g1297</name>
</gene>
<reference evidence="1" key="1">
    <citation type="submission" date="2022-07" db="EMBL/GenBank/DDBJ databases">
        <title>Genome Sequence of Phlebia brevispora.</title>
        <authorList>
            <person name="Buettner E."/>
        </authorList>
    </citation>
    <scope>NUCLEOTIDE SEQUENCE</scope>
    <source>
        <strain evidence="1">MPL23</strain>
    </source>
</reference>
<organism evidence="1 2">
    <name type="scientific">Phlebia brevispora</name>
    <dbReference type="NCBI Taxonomy" id="194682"/>
    <lineage>
        <taxon>Eukaryota</taxon>
        <taxon>Fungi</taxon>
        <taxon>Dikarya</taxon>
        <taxon>Basidiomycota</taxon>
        <taxon>Agaricomycotina</taxon>
        <taxon>Agaricomycetes</taxon>
        <taxon>Polyporales</taxon>
        <taxon>Meruliaceae</taxon>
        <taxon>Phlebia</taxon>
    </lineage>
</organism>
<dbReference type="Proteomes" id="UP001148662">
    <property type="component" value="Unassembled WGS sequence"/>
</dbReference>
<accession>A0ACC1TBK2</accession>
<name>A0ACC1TBK2_9APHY</name>
<protein>
    <submittedName>
        <fullName evidence="1">Uncharacterized protein</fullName>
    </submittedName>
</protein>
<dbReference type="EMBL" id="JANHOG010000134">
    <property type="protein sequence ID" value="KAJ3557747.1"/>
    <property type="molecule type" value="Genomic_DNA"/>
</dbReference>
<proteinExistence type="predicted"/>
<sequence>MDDMSDRQRKESFSPLHAHPISELPGTAMPLNQAGLSSLSTANGPLPRTTTSSTSSEWGGTYGHMPHTQPQLASREEAAGTSQRVSGSQVSRRLTVDSGWSSSLSSLRPYTNSPTYVLGTGSVSSRSDMRYVMEHSPRGSILPSPTRVPWRALEEEDESDAIPPALQDSSSKSLVNTNNLDTTTPLPPLGKSAATISGKHALKLLVVRNKLLNSVASRTAQTLNSPQFNQLVQASQTSKDQFDYWVEYFNRNETGKQYIDAMLCTMQAMLDELSPDTSDGTLQELRRMLLDLSQATEVVPNSLFLQYVEPEIKNPVRSGAFTTIYRGMLQNRHVALKLFRLFEVADEKQFWKNVTREANAGASRDGTILSVDPDLKYSWIIQVAEGLVYLHENNVANIMLDENHCVKLADYDFAHLEPGVVRPGAARWAAPEVLRCSEVTPAGDVYSFGSVCLEITTQALPFSEIRKDAQLVFRMGQGGLRPKWKETGNTRLDEIGKVAAHAWAEEPSQRPSMLTIRDILVSLGPLKSAAHSQVGSD</sequence>
<evidence type="ECO:0000313" key="2">
    <source>
        <dbReference type="Proteomes" id="UP001148662"/>
    </source>
</evidence>
<evidence type="ECO:0000313" key="1">
    <source>
        <dbReference type="EMBL" id="KAJ3557747.1"/>
    </source>
</evidence>
<comment type="caution">
    <text evidence="1">The sequence shown here is derived from an EMBL/GenBank/DDBJ whole genome shotgun (WGS) entry which is preliminary data.</text>
</comment>
<keyword evidence="2" id="KW-1185">Reference proteome</keyword>